<dbReference type="EMBL" id="NMUH01000014">
    <property type="protein sequence ID" value="MQL68480.1"/>
    <property type="molecule type" value="Genomic_DNA"/>
</dbReference>
<evidence type="ECO:0000313" key="10">
    <source>
        <dbReference type="Proteomes" id="UP000652761"/>
    </source>
</evidence>
<evidence type="ECO:0000256" key="3">
    <source>
        <dbReference type="ARBA" id="ARBA00022723"/>
    </source>
</evidence>
<dbReference type="OrthoDB" id="511529at2759"/>
<dbReference type="GO" id="GO:0000126">
    <property type="term" value="C:transcription factor TFIIIB complex"/>
    <property type="evidence" value="ECO:0007669"/>
    <property type="project" value="TreeGrafter"/>
</dbReference>
<evidence type="ECO:0000313" key="9">
    <source>
        <dbReference type="EMBL" id="MQL68480.1"/>
    </source>
</evidence>
<dbReference type="GO" id="GO:0005634">
    <property type="term" value="C:nucleus"/>
    <property type="evidence" value="ECO:0007669"/>
    <property type="project" value="UniProtKB-SubCell"/>
</dbReference>
<evidence type="ECO:0008006" key="11">
    <source>
        <dbReference type="Google" id="ProtNLM"/>
    </source>
</evidence>
<comment type="caution">
    <text evidence="9">The sequence shown here is derived from an EMBL/GenBank/DDBJ whole genome shotgun (WGS) entry which is preliminary data.</text>
</comment>
<evidence type="ECO:0000256" key="7">
    <source>
        <dbReference type="ARBA" id="ARBA00023163"/>
    </source>
</evidence>
<dbReference type="GO" id="GO:0001006">
    <property type="term" value="F:RNA polymerase III type 3 promoter sequence-specific DNA binding"/>
    <property type="evidence" value="ECO:0007669"/>
    <property type="project" value="TreeGrafter"/>
</dbReference>
<dbReference type="Proteomes" id="UP000652761">
    <property type="component" value="Unassembled WGS sequence"/>
</dbReference>
<dbReference type="PANTHER" id="PTHR11618:SF4">
    <property type="entry name" value="TRANSCRIPTION FACTOR IIIB 90 KDA SUBUNIT"/>
    <property type="match status" value="1"/>
</dbReference>
<evidence type="ECO:0000256" key="5">
    <source>
        <dbReference type="ARBA" id="ARBA00022833"/>
    </source>
</evidence>
<dbReference type="SUPFAM" id="SSF57783">
    <property type="entry name" value="Zinc beta-ribbon"/>
    <property type="match status" value="1"/>
</dbReference>
<evidence type="ECO:0000256" key="6">
    <source>
        <dbReference type="ARBA" id="ARBA00023015"/>
    </source>
</evidence>
<keyword evidence="6" id="KW-0805">Transcription regulation</keyword>
<evidence type="ECO:0000256" key="1">
    <source>
        <dbReference type="ARBA" id="ARBA00004123"/>
    </source>
</evidence>
<organism evidence="9 10">
    <name type="scientific">Colocasia esculenta</name>
    <name type="common">Wild taro</name>
    <name type="synonym">Arum esculentum</name>
    <dbReference type="NCBI Taxonomy" id="4460"/>
    <lineage>
        <taxon>Eukaryota</taxon>
        <taxon>Viridiplantae</taxon>
        <taxon>Streptophyta</taxon>
        <taxon>Embryophyta</taxon>
        <taxon>Tracheophyta</taxon>
        <taxon>Spermatophyta</taxon>
        <taxon>Magnoliopsida</taxon>
        <taxon>Liliopsida</taxon>
        <taxon>Araceae</taxon>
        <taxon>Aroideae</taxon>
        <taxon>Colocasieae</taxon>
        <taxon>Colocasia</taxon>
    </lineage>
</organism>
<protein>
    <recommendedName>
        <fullName evidence="11">TFIIB-type domain-containing protein</fullName>
    </recommendedName>
</protein>
<evidence type="ECO:0000256" key="2">
    <source>
        <dbReference type="ARBA" id="ARBA00010857"/>
    </source>
</evidence>
<comment type="similarity">
    <text evidence="2">Belongs to the TFIIB family.</text>
</comment>
<evidence type="ECO:0000256" key="4">
    <source>
        <dbReference type="ARBA" id="ARBA00022771"/>
    </source>
</evidence>
<dbReference type="GO" id="GO:0097550">
    <property type="term" value="C:transcription preinitiation complex"/>
    <property type="evidence" value="ECO:0007669"/>
    <property type="project" value="TreeGrafter"/>
</dbReference>
<gene>
    <name evidence="9" type="ORF">Taro_000753</name>
</gene>
<dbReference type="Gene3D" id="1.10.472.170">
    <property type="match status" value="1"/>
</dbReference>
<name>A0A843THC9_COLES</name>
<keyword evidence="3" id="KW-0479">Metal-binding</keyword>
<accession>A0A843THC9</accession>
<proteinExistence type="inferred from homology"/>
<dbReference type="GO" id="GO:0008270">
    <property type="term" value="F:zinc ion binding"/>
    <property type="evidence" value="ECO:0007669"/>
    <property type="project" value="UniProtKB-KW"/>
</dbReference>
<dbReference type="InterPro" id="IPR000812">
    <property type="entry name" value="TFIIB"/>
</dbReference>
<dbReference type="GO" id="GO:0000995">
    <property type="term" value="F:RNA polymerase III general transcription initiation factor activity"/>
    <property type="evidence" value="ECO:0007669"/>
    <property type="project" value="TreeGrafter"/>
</dbReference>
<dbReference type="PANTHER" id="PTHR11618">
    <property type="entry name" value="TRANSCRIPTION INITIATION FACTOR IIB-RELATED"/>
    <property type="match status" value="1"/>
</dbReference>
<keyword evidence="10" id="KW-1185">Reference proteome</keyword>
<dbReference type="AlphaFoldDB" id="A0A843THC9"/>
<comment type="subcellular location">
    <subcellularLocation>
        <location evidence="1">Nucleus</location>
    </subcellularLocation>
</comment>
<keyword evidence="8" id="KW-0539">Nucleus</keyword>
<reference evidence="9" key="1">
    <citation type="submission" date="2017-07" db="EMBL/GenBank/DDBJ databases">
        <title>Taro Niue Genome Assembly and Annotation.</title>
        <authorList>
            <person name="Atibalentja N."/>
            <person name="Keating K."/>
            <person name="Fields C.J."/>
        </authorList>
    </citation>
    <scope>NUCLEOTIDE SEQUENCE</scope>
    <source>
        <strain evidence="9">Niue_2</strain>
        <tissue evidence="9">Leaf</tissue>
    </source>
</reference>
<sequence length="141" mass="16023">MPWCKHCQEVCPTIRDEDRGYICCQGCGRVLDQDIYFSGVTFEKTSSGQSRLAGAFIRSVQSEYSLSHERTLLKEKEKKVKEALGAVEWKTRFLHSGMMRLNAGNLKNMSVYVFELKCVTTKLEGTIVRFLCRCGTVVIDP</sequence>
<keyword evidence="4" id="KW-0863">Zinc-finger</keyword>
<dbReference type="GO" id="GO:0070897">
    <property type="term" value="P:transcription preinitiation complex assembly"/>
    <property type="evidence" value="ECO:0007669"/>
    <property type="project" value="InterPro"/>
</dbReference>
<keyword evidence="5" id="KW-0862">Zinc</keyword>
<keyword evidence="7" id="KW-0804">Transcription</keyword>
<evidence type="ECO:0000256" key="8">
    <source>
        <dbReference type="ARBA" id="ARBA00023242"/>
    </source>
</evidence>